<dbReference type="InterPro" id="IPR002765">
    <property type="entry name" value="UPF0145_YbjQ-like"/>
</dbReference>
<dbReference type="Gene3D" id="3.30.110.70">
    <property type="entry name" value="Hypothetical protein apc22750. Chain B"/>
    <property type="match status" value="1"/>
</dbReference>
<gene>
    <name evidence="3" type="ORF">SUNI508_01549</name>
</gene>
<dbReference type="Pfam" id="PF01906">
    <property type="entry name" value="YbjQ_1"/>
    <property type="match status" value="1"/>
</dbReference>
<dbReference type="PANTHER" id="PTHR34068">
    <property type="entry name" value="UPF0145 PROTEIN YBJQ"/>
    <property type="match status" value="1"/>
</dbReference>
<organism evidence="3 4">
    <name type="scientific">Seiridium unicorne</name>
    <dbReference type="NCBI Taxonomy" id="138068"/>
    <lineage>
        <taxon>Eukaryota</taxon>
        <taxon>Fungi</taxon>
        <taxon>Dikarya</taxon>
        <taxon>Ascomycota</taxon>
        <taxon>Pezizomycotina</taxon>
        <taxon>Sordariomycetes</taxon>
        <taxon>Xylariomycetidae</taxon>
        <taxon>Amphisphaeriales</taxon>
        <taxon>Sporocadaceae</taxon>
        <taxon>Seiridium</taxon>
    </lineage>
</organism>
<evidence type="ECO:0000256" key="1">
    <source>
        <dbReference type="ARBA" id="ARBA00010751"/>
    </source>
</evidence>
<comment type="similarity">
    <text evidence="1">Belongs to the UPF0145 family.</text>
</comment>
<name>A0ABR2UTE5_9PEZI</name>
<keyword evidence="4" id="KW-1185">Reference proteome</keyword>
<feature type="region of interest" description="Disordered" evidence="2">
    <location>
        <begin position="93"/>
        <end position="133"/>
    </location>
</feature>
<evidence type="ECO:0000313" key="4">
    <source>
        <dbReference type="Proteomes" id="UP001408356"/>
    </source>
</evidence>
<dbReference type="InterPro" id="IPR035439">
    <property type="entry name" value="UPF0145_dom_sf"/>
</dbReference>
<protein>
    <submittedName>
        <fullName evidence="3">Heavy-metal-binding-domain-containing protein</fullName>
    </submittedName>
</protein>
<accession>A0ABR2UTE5</accession>
<proteinExistence type="inferred from homology"/>
<dbReference type="EMBL" id="JARVKF010000396">
    <property type="protein sequence ID" value="KAK9417792.1"/>
    <property type="molecule type" value="Genomic_DNA"/>
</dbReference>
<dbReference type="PANTHER" id="PTHR34068:SF2">
    <property type="entry name" value="UPF0145 PROTEIN SCO3412"/>
    <property type="match status" value="1"/>
</dbReference>
<dbReference type="SUPFAM" id="SSF117782">
    <property type="entry name" value="YbjQ-like"/>
    <property type="match status" value="1"/>
</dbReference>
<evidence type="ECO:0000256" key="2">
    <source>
        <dbReference type="SAM" id="MobiDB-lite"/>
    </source>
</evidence>
<evidence type="ECO:0000313" key="3">
    <source>
        <dbReference type="EMBL" id="KAK9417792.1"/>
    </source>
</evidence>
<sequence length="251" mass="27143">MRFIVVAPPEPKVLILSSDLRLTTQDFTRSQHSRQSSRILTNRPVHFYCLFVSFTYCPIHTSLTGSRDKPGMEAALGLASATAALGGASTALGRSAAAQERRAQQQEQHLLSARSRRRQGTTPPPKFLVQSHNRTATMPFQQTQGVQASDRADALSTPNTAVLTSTLYEVPGHDIVKTFGTVHGFSVRHASKGYARWVASSVGIGRGRGPPGPTELLCLIRDDAMDALVSEASRMGANAVIAIRFETETLS</sequence>
<dbReference type="Proteomes" id="UP001408356">
    <property type="component" value="Unassembled WGS sequence"/>
</dbReference>
<reference evidence="3 4" key="1">
    <citation type="journal article" date="2024" name="J. Plant Pathol.">
        <title>Sequence and assembly of the genome of Seiridium unicorne, isolate CBS 538.82, causal agent of cypress canker disease.</title>
        <authorList>
            <person name="Scali E."/>
            <person name="Rocca G.D."/>
            <person name="Danti R."/>
            <person name="Garbelotto M."/>
            <person name="Barberini S."/>
            <person name="Baroncelli R."/>
            <person name="Emiliani G."/>
        </authorList>
    </citation>
    <scope>NUCLEOTIDE SEQUENCE [LARGE SCALE GENOMIC DNA]</scope>
    <source>
        <strain evidence="3 4">BM-138-508</strain>
    </source>
</reference>
<comment type="caution">
    <text evidence="3">The sequence shown here is derived from an EMBL/GenBank/DDBJ whole genome shotgun (WGS) entry which is preliminary data.</text>
</comment>